<name>A0A922HT27_DERFA</name>
<evidence type="ECO:0000313" key="2">
    <source>
        <dbReference type="Proteomes" id="UP000790347"/>
    </source>
</evidence>
<accession>A0A922HT27</accession>
<reference evidence="1" key="1">
    <citation type="submission" date="2013-05" db="EMBL/GenBank/DDBJ databases">
        <authorList>
            <person name="Yim A.K.Y."/>
            <person name="Chan T.F."/>
            <person name="Ji K.M."/>
            <person name="Liu X.Y."/>
            <person name="Zhou J.W."/>
            <person name="Li R.Q."/>
            <person name="Yang K.Y."/>
            <person name="Li J."/>
            <person name="Li M."/>
            <person name="Law P.T.W."/>
            <person name="Wu Y.L."/>
            <person name="Cai Z.L."/>
            <person name="Qin H."/>
            <person name="Bao Y."/>
            <person name="Leung R.K.K."/>
            <person name="Ng P.K.S."/>
            <person name="Zou J."/>
            <person name="Zhong X.J."/>
            <person name="Ran P.X."/>
            <person name="Zhong N.S."/>
            <person name="Liu Z.G."/>
            <person name="Tsui S.K.W."/>
        </authorList>
    </citation>
    <scope>NUCLEOTIDE SEQUENCE</scope>
    <source>
        <strain evidence="1">Derf</strain>
        <tissue evidence="1">Whole organism</tissue>
    </source>
</reference>
<gene>
    <name evidence="1" type="ORF">DERF_011505</name>
</gene>
<keyword evidence="2" id="KW-1185">Reference proteome</keyword>
<comment type="caution">
    <text evidence="1">The sequence shown here is derived from an EMBL/GenBank/DDBJ whole genome shotgun (WGS) entry which is preliminary data.</text>
</comment>
<dbReference type="EMBL" id="ASGP02000005">
    <property type="protein sequence ID" value="KAH9506790.1"/>
    <property type="molecule type" value="Genomic_DNA"/>
</dbReference>
<sequence length="60" mass="6890">MLQAKQIKANISIALDSCNRNLPSNEWDVNHLNFKLQEKVDLDSYTTSSVVTKHYGPKER</sequence>
<proteinExistence type="predicted"/>
<protein>
    <submittedName>
        <fullName evidence="1">Uncharacterized protein</fullName>
    </submittedName>
</protein>
<organism evidence="1 2">
    <name type="scientific">Dermatophagoides farinae</name>
    <name type="common">American house dust mite</name>
    <dbReference type="NCBI Taxonomy" id="6954"/>
    <lineage>
        <taxon>Eukaryota</taxon>
        <taxon>Metazoa</taxon>
        <taxon>Ecdysozoa</taxon>
        <taxon>Arthropoda</taxon>
        <taxon>Chelicerata</taxon>
        <taxon>Arachnida</taxon>
        <taxon>Acari</taxon>
        <taxon>Acariformes</taxon>
        <taxon>Sarcoptiformes</taxon>
        <taxon>Astigmata</taxon>
        <taxon>Psoroptidia</taxon>
        <taxon>Analgoidea</taxon>
        <taxon>Pyroglyphidae</taxon>
        <taxon>Dermatophagoidinae</taxon>
        <taxon>Dermatophagoides</taxon>
    </lineage>
</organism>
<dbReference type="AlphaFoldDB" id="A0A922HT27"/>
<dbReference type="Proteomes" id="UP000790347">
    <property type="component" value="Unassembled WGS sequence"/>
</dbReference>
<evidence type="ECO:0000313" key="1">
    <source>
        <dbReference type="EMBL" id="KAH9506790.1"/>
    </source>
</evidence>
<reference evidence="1" key="2">
    <citation type="journal article" date="2022" name="Res Sq">
        <title>Comparative Genomics Reveals Insights into the Divergent Evolution of Astigmatic Mites and Household Pest Adaptations.</title>
        <authorList>
            <person name="Xiong Q."/>
            <person name="Wan A.T.-Y."/>
            <person name="Liu X.-Y."/>
            <person name="Fung C.S.-H."/>
            <person name="Xiao X."/>
            <person name="Malainual N."/>
            <person name="Hou J."/>
            <person name="Wang L."/>
            <person name="Wang M."/>
            <person name="Yang K."/>
            <person name="Cui Y."/>
            <person name="Leung E."/>
            <person name="Nong W."/>
            <person name="Shin S.-K."/>
            <person name="Au S."/>
            <person name="Jeong K.Y."/>
            <person name="Chew F.T."/>
            <person name="Hui J."/>
            <person name="Leung T.F."/>
            <person name="Tungtrongchitr A."/>
            <person name="Zhong N."/>
            <person name="Liu Z."/>
            <person name="Tsui S."/>
        </authorList>
    </citation>
    <scope>NUCLEOTIDE SEQUENCE</scope>
    <source>
        <strain evidence="1">Derf</strain>
        <tissue evidence="1">Whole organism</tissue>
    </source>
</reference>